<dbReference type="Pfam" id="PF00069">
    <property type="entry name" value="Pkinase"/>
    <property type="match status" value="1"/>
</dbReference>
<dbReference type="Gene3D" id="1.10.510.10">
    <property type="entry name" value="Transferase(Phosphotransferase) domain 1"/>
    <property type="match status" value="1"/>
</dbReference>
<organism evidence="4">
    <name type="scientific">Brassica oleracea</name>
    <name type="common">Wild cabbage</name>
    <dbReference type="NCBI Taxonomy" id="3712"/>
    <lineage>
        <taxon>Eukaryota</taxon>
        <taxon>Viridiplantae</taxon>
        <taxon>Streptophyta</taxon>
        <taxon>Embryophyta</taxon>
        <taxon>Tracheophyta</taxon>
        <taxon>Spermatophyta</taxon>
        <taxon>Magnoliopsida</taxon>
        <taxon>eudicotyledons</taxon>
        <taxon>Gunneridae</taxon>
        <taxon>Pentapetalae</taxon>
        <taxon>rosids</taxon>
        <taxon>malvids</taxon>
        <taxon>Brassicales</taxon>
        <taxon>Brassicaceae</taxon>
        <taxon>Brassiceae</taxon>
        <taxon>Brassica</taxon>
    </lineage>
</organism>
<sequence length="491" mass="56487">MEFWRRKKDKERACFLKNGTMFLQQLIADCNGISNPIRMFSSDQISKATDHFDAECSILDASLCFTWYKGVIEGRSYVIKRFTEPWYEDEPYNDIVLSSRVSNHTGFLKLIGSCLEFPRPVVVLEDLDYTVLNQRGSIGCEDALLLPWNARLKIAREVATAITYLHTAFPRIVIHRNIKPANVLLDKNGMAKLTDFSHAVTLPEGKCWIEEPVVGTYGYTDPIYFSTGILTPYSDVFSFGIFMLVLLMGRQPHLVESNGRSEFNILEYVKDLLERGEPVVFGGGLNDMKPGQMRMFLELALRCCEERNEDRPMMILLWRKKKEKCKAKKCFLKNGSVFLQELIADCNGISNPIRMFSSDQIFGATSRFDLKCCLDENMDTKFTWYKGDIEGRPYGIKRHTEQWFTFSVSDGYPVGIIEYVKGLYEVEKLSEVLIDPMMMKDITSAQRLEVEASVLLALRCCEERYEDRPKLIQVAKELKRVETSSLRDPLF</sequence>
<dbReference type="GO" id="GO:0005886">
    <property type="term" value="C:plasma membrane"/>
    <property type="evidence" value="ECO:0007669"/>
    <property type="project" value="TreeGrafter"/>
</dbReference>
<dbReference type="EMBL" id="LR031879">
    <property type="protein sequence ID" value="VDD57705.1"/>
    <property type="molecule type" value="Genomic_DNA"/>
</dbReference>
<name>A0A3P6GLY9_BRAOL</name>
<evidence type="ECO:0000259" key="3">
    <source>
        <dbReference type="PROSITE" id="PS50011"/>
    </source>
</evidence>
<proteinExistence type="predicted"/>
<dbReference type="GO" id="GO:0007166">
    <property type="term" value="P:cell surface receptor signaling pathway"/>
    <property type="evidence" value="ECO:0007669"/>
    <property type="project" value="InterPro"/>
</dbReference>
<dbReference type="GO" id="GO:0005524">
    <property type="term" value="F:ATP binding"/>
    <property type="evidence" value="ECO:0007669"/>
    <property type="project" value="UniProtKB-KW"/>
</dbReference>
<reference evidence="4" key="1">
    <citation type="submission" date="2018-11" db="EMBL/GenBank/DDBJ databases">
        <authorList>
            <consortium name="Genoscope - CEA"/>
            <person name="William W."/>
        </authorList>
    </citation>
    <scope>NUCLEOTIDE SEQUENCE</scope>
</reference>
<feature type="domain" description="Protein kinase" evidence="3">
    <location>
        <begin position="34"/>
        <end position="332"/>
    </location>
</feature>
<evidence type="ECO:0000256" key="2">
    <source>
        <dbReference type="ARBA" id="ARBA00022840"/>
    </source>
</evidence>
<keyword evidence="2" id="KW-0067">ATP-binding</keyword>
<dbReference type="InterPro" id="IPR045274">
    <property type="entry name" value="WAK-like"/>
</dbReference>
<dbReference type="AlphaFoldDB" id="A0A3P6GLY9"/>
<dbReference type="Gene3D" id="3.30.200.20">
    <property type="entry name" value="Phosphorylase Kinase, domain 1"/>
    <property type="match status" value="1"/>
</dbReference>
<accession>A0A3P6GLY9</accession>
<dbReference type="PANTHER" id="PTHR27005">
    <property type="entry name" value="WALL-ASSOCIATED RECEPTOR KINASE-LIKE 21"/>
    <property type="match status" value="1"/>
</dbReference>
<dbReference type="SUPFAM" id="SSF56112">
    <property type="entry name" value="Protein kinase-like (PK-like)"/>
    <property type="match status" value="1"/>
</dbReference>
<dbReference type="PROSITE" id="PS50011">
    <property type="entry name" value="PROTEIN_KINASE_DOM"/>
    <property type="match status" value="1"/>
</dbReference>
<dbReference type="InterPro" id="IPR011009">
    <property type="entry name" value="Kinase-like_dom_sf"/>
</dbReference>
<evidence type="ECO:0000256" key="1">
    <source>
        <dbReference type="ARBA" id="ARBA00022741"/>
    </source>
</evidence>
<keyword evidence="1" id="KW-0547">Nucleotide-binding</keyword>
<protein>
    <recommendedName>
        <fullName evidence="3">Protein kinase domain-containing protein</fullName>
    </recommendedName>
</protein>
<dbReference type="InterPro" id="IPR000719">
    <property type="entry name" value="Prot_kinase_dom"/>
</dbReference>
<gene>
    <name evidence="4" type="ORF">BOLC8T50934H</name>
</gene>
<dbReference type="GO" id="GO:0004674">
    <property type="term" value="F:protein serine/threonine kinase activity"/>
    <property type="evidence" value="ECO:0007669"/>
    <property type="project" value="TreeGrafter"/>
</dbReference>
<evidence type="ECO:0000313" key="4">
    <source>
        <dbReference type="EMBL" id="VDD57705.1"/>
    </source>
</evidence>
<dbReference type="PANTHER" id="PTHR27005:SF355">
    <property type="entry name" value="PROTEIN KINASE DOMAIN-CONTAINING PROTEIN"/>
    <property type="match status" value="1"/>
</dbReference>